<dbReference type="EMBL" id="DXBP01000013">
    <property type="protein sequence ID" value="HIZ41335.1"/>
    <property type="molecule type" value="Genomic_DNA"/>
</dbReference>
<dbReference type="Proteomes" id="UP000824048">
    <property type="component" value="Unassembled WGS sequence"/>
</dbReference>
<evidence type="ECO:0000313" key="3">
    <source>
        <dbReference type="EMBL" id="HIZ41335.1"/>
    </source>
</evidence>
<protein>
    <submittedName>
        <fullName evidence="3">Helix-turn-helix domain-containing protein</fullName>
    </submittedName>
</protein>
<dbReference type="InterPro" id="IPR050807">
    <property type="entry name" value="TransReg_Diox_bact_type"/>
</dbReference>
<comment type="caution">
    <text evidence="3">The sequence shown here is derived from an EMBL/GenBank/DDBJ whole genome shotgun (WGS) entry which is preliminary data.</text>
</comment>
<dbReference type="PANTHER" id="PTHR46797:SF24">
    <property type="entry name" value="DNA-BINDING PHAGE PROTEIN"/>
    <property type="match status" value="1"/>
</dbReference>
<dbReference type="PANTHER" id="PTHR46797">
    <property type="entry name" value="HTH-TYPE TRANSCRIPTIONAL REGULATOR"/>
    <property type="match status" value="1"/>
</dbReference>
<dbReference type="PROSITE" id="PS50943">
    <property type="entry name" value="HTH_CROC1"/>
    <property type="match status" value="1"/>
</dbReference>
<dbReference type="InterPro" id="IPR010982">
    <property type="entry name" value="Lambda_DNA-bd_dom_sf"/>
</dbReference>
<reference evidence="3" key="2">
    <citation type="submission" date="2021-04" db="EMBL/GenBank/DDBJ databases">
        <authorList>
            <person name="Gilroy R."/>
        </authorList>
    </citation>
    <scope>NUCLEOTIDE SEQUENCE</scope>
    <source>
        <strain evidence="3">ChiSxjej1B13-11774</strain>
    </source>
</reference>
<dbReference type="Gene3D" id="1.10.260.40">
    <property type="entry name" value="lambda repressor-like DNA-binding domains"/>
    <property type="match status" value="1"/>
</dbReference>
<dbReference type="GO" id="GO:0003700">
    <property type="term" value="F:DNA-binding transcription factor activity"/>
    <property type="evidence" value="ECO:0007669"/>
    <property type="project" value="TreeGrafter"/>
</dbReference>
<dbReference type="SUPFAM" id="SSF47413">
    <property type="entry name" value="lambda repressor-like DNA-binding domains"/>
    <property type="match status" value="1"/>
</dbReference>
<sequence>MKEVGKRLRALRESLSLSQAKLAELLGITQSSLNRYENGQSTPTVEVFRRYADFFDVSMDYIFARCEKPQGKLYHYQPKVWKNGAEMEQFVEMCFDPKSPYYNRMKESVLQMFAEKADEEKEVTG</sequence>
<dbReference type="GO" id="GO:0003677">
    <property type="term" value="F:DNA binding"/>
    <property type="evidence" value="ECO:0007669"/>
    <property type="project" value="UniProtKB-KW"/>
</dbReference>
<dbReference type="SMART" id="SM00530">
    <property type="entry name" value="HTH_XRE"/>
    <property type="match status" value="1"/>
</dbReference>
<accession>A0A9D2EPX5</accession>
<proteinExistence type="predicted"/>
<reference evidence="3" key="1">
    <citation type="journal article" date="2021" name="PeerJ">
        <title>Extensive microbial diversity within the chicken gut microbiome revealed by metagenomics and culture.</title>
        <authorList>
            <person name="Gilroy R."/>
            <person name="Ravi A."/>
            <person name="Getino M."/>
            <person name="Pursley I."/>
            <person name="Horton D.L."/>
            <person name="Alikhan N.F."/>
            <person name="Baker D."/>
            <person name="Gharbi K."/>
            <person name="Hall N."/>
            <person name="Watson M."/>
            <person name="Adriaenssens E.M."/>
            <person name="Foster-Nyarko E."/>
            <person name="Jarju S."/>
            <person name="Secka A."/>
            <person name="Antonio M."/>
            <person name="Oren A."/>
            <person name="Chaudhuri R.R."/>
            <person name="La Ragione R."/>
            <person name="Hildebrand F."/>
            <person name="Pallen M.J."/>
        </authorList>
    </citation>
    <scope>NUCLEOTIDE SEQUENCE</scope>
    <source>
        <strain evidence="3">ChiSxjej1B13-11774</strain>
    </source>
</reference>
<evidence type="ECO:0000259" key="2">
    <source>
        <dbReference type="PROSITE" id="PS50943"/>
    </source>
</evidence>
<organism evidence="3 4">
    <name type="scientific">Candidatus Gemmiger excrementigallinarum</name>
    <dbReference type="NCBI Taxonomy" id="2838609"/>
    <lineage>
        <taxon>Bacteria</taxon>
        <taxon>Bacillati</taxon>
        <taxon>Bacillota</taxon>
        <taxon>Clostridia</taxon>
        <taxon>Eubacteriales</taxon>
        <taxon>Gemmiger</taxon>
    </lineage>
</organism>
<evidence type="ECO:0000313" key="4">
    <source>
        <dbReference type="Proteomes" id="UP000824048"/>
    </source>
</evidence>
<dbReference type="InterPro" id="IPR001387">
    <property type="entry name" value="Cro/C1-type_HTH"/>
</dbReference>
<name>A0A9D2EPX5_9FIRM</name>
<keyword evidence="1" id="KW-0238">DNA-binding</keyword>
<dbReference type="CDD" id="cd00093">
    <property type="entry name" value="HTH_XRE"/>
    <property type="match status" value="1"/>
</dbReference>
<gene>
    <name evidence="3" type="ORF">H9811_02110</name>
</gene>
<dbReference type="GO" id="GO:0005829">
    <property type="term" value="C:cytosol"/>
    <property type="evidence" value="ECO:0007669"/>
    <property type="project" value="TreeGrafter"/>
</dbReference>
<evidence type="ECO:0000256" key="1">
    <source>
        <dbReference type="ARBA" id="ARBA00023125"/>
    </source>
</evidence>
<dbReference type="Pfam" id="PF01381">
    <property type="entry name" value="HTH_3"/>
    <property type="match status" value="1"/>
</dbReference>
<dbReference type="AlphaFoldDB" id="A0A9D2EPX5"/>
<feature type="domain" description="HTH cro/C1-type" evidence="2">
    <location>
        <begin position="8"/>
        <end position="62"/>
    </location>
</feature>